<dbReference type="EMBL" id="JACONT010000017">
    <property type="protein sequence ID" value="MBC3941862.1"/>
    <property type="molecule type" value="Genomic_DNA"/>
</dbReference>
<sequence length="129" mass="13867">MSKPQPVADLAARLIAARSQAAMVALLRAEARPPASKALASEVKAHVNVLERHLDGDRPREAIATALSMVFLDADHAIACMRRDGVLRASRYGFRGSLIGRVAKAALEVRNLLAASPDRIAYLESVEGR</sequence>
<name>A0ABR7AN24_9SPHN</name>
<keyword evidence="2" id="KW-1185">Reference proteome</keyword>
<protein>
    <submittedName>
        <fullName evidence="1">Uncharacterized protein</fullName>
    </submittedName>
</protein>
<evidence type="ECO:0000313" key="2">
    <source>
        <dbReference type="Proteomes" id="UP000597613"/>
    </source>
</evidence>
<comment type="caution">
    <text evidence="1">The sequence shown here is derived from an EMBL/GenBank/DDBJ whole genome shotgun (WGS) entry which is preliminary data.</text>
</comment>
<evidence type="ECO:0000313" key="1">
    <source>
        <dbReference type="EMBL" id="MBC3941862.1"/>
    </source>
</evidence>
<reference evidence="1 2" key="1">
    <citation type="submission" date="2020-08" db="EMBL/GenBank/DDBJ databases">
        <title>Putative novel bacterial strains isolated from necrotic wheat leaf tissues caused by Xanthomonas translucens.</title>
        <authorList>
            <person name="Tambong J.T."/>
        </authorList>
    </citation>
    <scope>NUCLEOTIDE SEQUENCE [LARGE SCALE GENOMIC DNA]</scope>
    <source>
        <strain evidence="2">DOAB 1063</strain>
    </source>
</reference>
<dbReference type="Proteomes" id="UP000597613">
    <property type="component" value="Unassembled WGS sequence"/>
</dbReference>
<organism evidence="1 2">
    <name type="scientific">Sphingomonas albertensis</name>
    <dbReference type="NCBI Taxonomy" id="2762591"/>
    <lineage>
        <taxon>Bacteria</taxon>
        <taxon>Pseudomonadati</taxon>
        <taxon>Pseudomonadota</taxon>
        <taxon>Alphaproteobacteria</taxon>
        <taxon>Sphingomonadales</taxon>
        <taxon>Sphingomonadaceae</taxon>
        <taxon>Sphingomonas</taxon>
    </lineage>
</organism>
<accession>A0ABR7AN24</accession>
<proteinExistence type="predicted"/>
<dbReference type="RefSeq" id="WP_187503582.1">
    <property type="nucleotide sequence ID" value="NZ_JACONT010000017.1"/>
</dbReference>
<gene>
    <name evidence="1" type="ORF">H8S47_09225</name>
</gene>